<dbReference type="Pfam" id="PF00563">
    <property type="entry name" value="EAL"/>
    <property type="match status" value="1"/>
</dbReference>
<dbReference type="EMBL" id="JAUSUP010000001">
    <property type="protein sequence ID" value="MDQ0350269.1"/>
    <property type="molecule type" value="Genomic_DNA"/>
</dbReference>
<dbReference type="PROSITE" id="PS50112">
    <property type="entry name" value="PAS"/>
    <property type="match status" value="2"/>
</dbReference>
<dbReference type="Pfam" id="PF08448">
    <property type="entry name" value="PAS_4"/>
    <property type="match status" value="1"/>
</dbReference>
<dbReference type="InterPro" id="IPR001610">
    <property type="entry name" value="PAC"/>
</dbReference>
<dbReference type="InterPro" id="IPR001633">
    <property type="entry name" value="EAL_dom"/>
</dbReference>
<evidence type="ECO:0000313" key="6">
    <source>
        <dbReference type="Proteomes" id="UP001236723"/>
    </source>
</evidence>
<dbReference type="CDD" id="cd01948">
    <property type="entry name" value="EAL"/>
    <property type="match status" value="1"/>
</dbReference>
<sequence length="653" mass="74195">MSDLVFERQDFLSAISNDEFKLAYQPQISLTTGEVVGIEALLRWEHPTKGWVSPADFIPMAEKSGAITEITKWVLKESCKQNKQWHDEGLQKAVISVNISPIDFEQNELYEVIMDTLAETGLPAHYLELEITENAVMSDVSTVIYTLKRISKTGVRVAIDDFGKGNSTLVYMRDLPITTVKLDRSFMSNIPYSHKDSTIVKNIIQMCHNLDLQIIAEGVETEEVVTFLALHHCSVAQGFVFSKPMLANDFEANITHYESKAIEMIYRLEEKVNLRSAQIHDHRFKSLFEQNPDLVCSFSMTGKILSVNPAVEKILGFGQHEVLNKELDVHVHPDDAEKTQEHFEDVVMGGEPDPIDVQLIHKDGGYVSCNVNCFPMRLGERVVGVYSVIKDMTKQKGLEQALIDSEQKYRLITENMSDFVISVSSEGIIEYASTSNNKLLGYDRSQMEGQLVFNFISKKDLEHVKEEFKQLFIAKESRYVEARLKDAKGNEIWVEAHGNPVLNKDGSISHIIIVSRDITRRKKAELELKQLQRDLKNTLSQQQGMTLKFIKTSRGFVHTLCEGELVRRLGLTSNDVVGQTLYDFVPNKQAKEKEQFYAQAWEGHEASYEAELNGIYYIAKLRPIIENGEVIEVIGSCVDITEKKALEEELNHY</sequence>
<dbReference type="SMART" id="SM00086">
    <property type="entry name" value="PAC"/>
    <property type="match status" value="3"/>
</dbReference>
<dbReference type="Gene3D" id="3.30.450.20">
    <property type="entry name" value="PAS domain"/>
    <property type="match status" value="3"/>
</dbReference>
<dbReference type="InterPro" id="IPR052155">
    <property type="entry name" value="Biofilm_reg_signaling"/>
</dbReference>
<protein>
    <submittedName>
        <fullName evidence="5">PAS domain S-box-containing protein</fullName>
    </submittedName>
</protein>
<keyword evidence="6" id="KW-1185">Reference proteome</keyword>
<dbReference type="PANTHER" id="PTHR44757:SF2">
    <property type="entry name" value="BIOFILM ARCHITECTURE MAINTENANCE PROTEIN MBAA"/>
    <property type="match status" value="1"/>
</dbReference>
<proteinExistence type="predicted"/>
<dbReference type="InterPro" id="IPR013656">
    <property type="entry name" value="PAS_4"/>
</dbReference>
<dbReference type="RefSeq" id="WP_307064990.1">
    <property type="nucleotide sequence ID" value="NZ_JAUSUP010000001.1"/>
</dbReference>
<feature type="domain" description="EAL" evidence="4">
    <location>
        <begin position="4"/>
        <end position="258"/>
    </location>
</feature>
<evidence type="ECO:0000256" key="1">
    <source>
        <dbReference type="SAM" id="Coils"/>
    </source>
</evidence>
<dbReference type="Gene3D" id="3.20.20.450">
    <property type="entry name" value="EAL domain"/>
    <property type="match status" value="1"/>
</dbReference>
<feature type="domain" description="PAC" evidence="3">
    <location>
        <begin position="353"/>
        <end position="404"/>
    </location>
</feature>
<accession>A0ABU0DP95</accession>
<dbReference type="PROSITE" id="PS50113">
    <property type="entry name" value="PAC"/>
    <property type="match status" value="2"/>
</dbReference>
<dbReference type="PANTHER" id="PTHR44757">
    <property type="entry name" value="DIGUANYLATE CYCLASE DGCP"/>
    <property type="match status" value="1"/>
</dbReference>
<dbReference type="PROSITE" id="PS50883">
    <property type="entry name" value="EAL"/>
    <property type="match status" value="1"/>
</dbReference>
<dbReference type="InterPro" id="IPR000014">
    <property type="entry name" value="PAS"/>
</dbReference>
<comment type="caution">
    <text evidence="5">The sequence shown here is derived from an EMBL/GenBank/DDBJ whole genome shotgun (WGS) entry which is preliminary data.</text>
</comment>
<reference evidence="5 6" key="1">
    <citation type="submission" date="2023-07" db="EMBL/GenBank/DDBJ databases">
        <title>Genomic Encyclopedia of Type Strains, Phase IV (KMG-IV): sequencing the most valuable type-strain genomes for metagenomic binning, comparative biology and taxonomic classification.</title>
        <authorList>
            <person name="Goeker M."/>
        </authorList>
    </citation>
    <scope>NUCLEOTIDE SEQUENCE [LARGE SCALE GENOMIC DNA]</scope>
    <source>
        <strain evidence="5 6">DSM 15448</strain>
    </source>
</reference>
<evidence type="ECO:0000259" key="4">
    <source>
        <dbReference type="PROSITE" id="PS50883"/>
    </source>
</evidence>
<feature type="domain" description="PAC" evidence="3">
    <location>
        <begin position="478"/>
        <end position="530"/>
    </location>
</feature>
<dbReference type="Pfam" id="PF13426">
    <property type="entry name" value="PAS_9"/>
    <property type="match status" value="1"/>
</dbReference>
<dbReference type="SMART" id="SM00091">
    <property type="entry name" value="PAS"/>
    <property type="match status" value="2"/>
</dbReference>
<dbReference type="InterPro" id="IPR000700">
    <property type="entry name" value="PAS-assoc_C"/>
</dbReference>
<dbReference type="SMART" id="SM00052">
    <property type="entry name" value="EAL"/>
    <property type="match status" value="1"/>
</dbReference>
<dbReference type="NCBIfam" id="TIGR00229">
    <property type="entry name" value="sensory_box"/>
    <property type="match status" value="3"/>
</dbReference>
<feature type="domain" description="PAS" evidence="2">
    <location>
        <begin position="405"/>
        <end position="475"/>
    </location>
</feature>
<dbReference type="InterPro" id="IPR013767">
    <property type="entry name" value="PAS_fold"/>
</dbReference>
<dbReference type="InterPro" id="IPR035919">
    <property type="entry name" value="EAL_sf"/>
</dbReference>
<dbReference type="Proteomes" id="UP001236723">
    <property type="component" value="Unassembled WGS sequence"/>
</dbReference>
<organism evidence="5 6">
    <name type="scientific">Alkalibacillus filiformis</name>
    <dbReference type="NCBI Taxonomy" id="200990"/>
    <lineage>
        <taxon>Bacteria</taxon>
        <taxon>Bacillati</taxon>
        <taxon>Bacillota</taxon>
        <taxon>Bacilli</taxon>
        <taxon>Bacillales</taxon>
        <taxon>Bacillaceae</taxon>
        <taxon>Alkalibacillus</taxon>
    </lineage>
</organism>
<gene>
    <name evidence="5" type="ORF">J2R98_000072</name>
</gene>
<dbReference type="CDD" id="cd00130">
    <property type="entry name" value="PAS"/>
    <property type="match status" value="2"/>
</dbReference>
<evidence type="ECO:0000259" key="2">
    <source>
        <dbReference type="PROSITE" id="PS50112"/>
    </source>
</evidence>
<dbReference type="SUPFAM" id="SSF55785">
    <property type="entry name" value="PYP-like sensor domain (PAS domain)"/>
    <property type="match status" value="3"/>
</dbReference>
<evidence type="ECO:0000259" key="3">
    <source>
        <dbReference type="PROSITE" id="PS50113"/>
    </source>
</evidence>
<keyword evidence="1" id="KW-0175">Coiled coil</keyword>
<dbReference type="Pfam" id="PF00989">
    <property type="entry name" value="PAS"/>
    <property type="match status" value="1"/>
</dbReference>
<dbReference type="SUPFAM" id="SSF141868">
    <property type="entry name" value="EAL domain-like"/>
    <property type="match status" value="1"/>
</dbReference>
<name>A0ABU0DP95_9BACI</name>
<feature type="domain" description="PAS" evidence="2">
    <location>
        <begin position="280"/>
        <end position="350"/>
    </location>
</feature>
<feature type="coiled-coil region" evidence="1">
    <location>
        <begin position="514"/>
        <end position="541"/>
    </location>
</feature>
<evidence type="ECO:0000313" key="5">
    <source>
        <dbReference type="EMBL" id="MDQ0350269.1"/>
    </source>
</evidence>
<dbReference type="InterPro" id="IPR035965">
    <property type="entry name" value="PAS-like_dom_sf"/>
</dbReference>